<dbReference type="InterPro" id="IPR051261">
    <property type="entry name" value="NLR"/>
</dbReference>
<organism evidence="5 6">
    <name type="scientific">Salarias fasciatus</name>
    <name type="common">Jewelled blenny</name>
    <name type="synonym">Blennius fasciatus</name>
    <dbReference type="NCBI Taxonomy" id="181472"/>
    <lineage>
        <taxon>Eukaryota</taxon>
        <taxon>Metazoa</taxon>
        <taxon>Chordata</taxon>
        <taxon>Craniata</taxon>
        <taxon>Vertebrata</taxon>
        <taxon>Euteleostomi</taxon>
        <taxon>Actinopterygii</taxon>
        <taxon>Neopterygii</taxon>
        <taxon>Teleostei</taxon>
        <taxon>Neoteleostei</taxon>
        <taxon>Acanthomorphata</taxon>
        <taxon>Ovalentaria</taxon>
        <taxon>Blenniimorphae</taxon>
        <taxon>Blenniiformes</taxon>
        <taxon>Blennioidei</taxon>
        <taxon>Blenniidae</taxon>
        <taxon>Salariinae</taxon>
        <taxon>Salarias</taxon>
    </lineage>
</organism>
<dbReference type="Pfam" id="PF13516">
    <property type="entry name" value="LRR_6"/>
    <property type="match status" value="2"/>
</dbReference>
<evidence type="ECO:0000313" key="6">
    <source>
        <dbReference type="Proteomes" id="UP000472267"/>
    </source>
</evidence>
<name>A0A672I9C9_SALFA</name>
<dbReference type="Gene3D" id="3.80.10.10">
    <property type="entry name" value="Ribonuclease Inhibitor"/>
    <property type="match status" value="1"/>
</dbReference>
<feature type="domain" description="NACHT LRR and PYD" evidence="4">
    <location>
        <begin position="22"/>
        <end position="155"/>
    </location>
</feature>
<feature type="compositionally biased region" description="Polar residues" evidence="3">
    <location>
        <begin position="339"/>
        <end position="348"/>
    </location>
</feature>
<gene>
    <name evidence="5" type="primary">LOC115402431</name>
</gene>
<evidence type="ECO:0000259" key="4">
    <source>
        <dbReference type="Pfam" id="PF17776"/>
    </source>
</evidence>
<dbReference type="InterPro" id="IPR001611">
    <property type="entry name" value="Leu-rich_rpt"/>
</dbReference>
<sequence length="370" mass="40717">MLTQVFREESGLYQDKVFCFIHLSLQEFLAALHVHQTFITSGINLLEEQQQIFCWSKGLKKKANLHHLHQRAVDEALKSPNGHLDLFLRFLLGLSLPTNQSLLQGLLTQTGSSSQTNKKTVQYIKEKLSKSLSAERSINLFHCLNELNDSSLVEQIQQSLRSGSLSTDGLSPAQWSALVFILLSSEKDLKEFDLKKYSASEEALLKLLPVVKASNKALLSGCGLSERSCGALSSVLSSQSSSLTHLDLSHNELQDSGVKLLSSGLESPHCQLEVLSLSGCLVSEEGCASLVSAVSSKSSHLRELDLSYNHPGASGVEKLFWSSTGGLWSRSGPRRRPIQSHSGGQSPQLHDWRESSDPPGQILLQYQRKL</sequence>
<keyword evidence="1" id="KW-0433">Leucine-rich repeat</keyword>
<reference evidence="5" key="3">
    <citation type="submission" date="2025-09" db="UniProtKB">
        <authorList>
            <consortium name="Ensembl"/>
        </authorList>
    </citation>
    <scope>IDENTIFICATION</scope>
</reference>
<reference evidence="5" key="2">
    <citation type="submission" date="2025-08" db="UniProtKB">
        <authorList>
            <consortium name="Ensembl"/>
        </authorList>
    </citation>
    <scope>IDENTIFICATION</scope>
</reference>
<reference evidence="5" key="1">
    <citation type="submission" date="2019-06" db="EMBL/GenBank/DDBJ databases">
        <authorList>
            <consortium name="Wellcome Sanger Institute Data Sharing"/>
        </authorList>
    </citation>
    <scope>NUCLEOTIDE SEQUENCE [LARGE SCALE GENOMIC DNA]</scope>
</reference>
<accession>A0A672I9C9</accession>
<dbReference type="InterPro" id="IPR032675">
    <property type="entry name" value="LRR_dom_sf"/>
</dbReference>
<dbReference type="Ensembl" id="ENSSFAT00005039163.1">
    <property type="protein sequence ID" value="ENSSFAP00005037762.1"/>
    <property type="gene ID" value="ENSSFAG00005018991.1"/>
</dbReference>
<dbReference type="Pfam" id="PF17776">
    <property type="entry name" value="NLRC4_HD2"/>
    <property type="match status" value="1"/>
</dbReference>
<dbReference type="AlphaFoldDB" id="A0A672I9C9"/>
<dbReference type="PROSITE" id="PS51450">
    <property type="entry name" value="LRR"/>
    <property type="match status" value="1"/>
</dbReference>
<dbReference type="SUPFAM" id="SSF52047">
    <property type="entry name" value="RNI-like"/>
    <property type="match status" value="1"/>
</dbReference>
<evidence type="ECO:0000256" key="1">
    <source>
        <dbReference type="ARBA" id="ARBA00022614"/>
    </source>
</evidence>
<feature type="region of interest" description="Disordered" evidence="3">
    <location>
        <begin position="331"/>
        <end position="359"/>
    </location>
</feature>
<dbReference type="SMART" id="SM00368">
    <property type="entry name" value="LRR_RI"/>
    <property type="match status" value="4"/>
</dbReference>
<dbReference type="PANTHER" id="PTHR24106">
    <property type="entry name" value="NACHT, LRR AND CARD DOMAINS-CONTAINING"/>
    <property type="match status" value="1"/>
</dbReference>
<dbReference type="InterPro" id="IPR041267">
    <property type="entry name" value="NLRP_HD2"/>
</dbReference>
<evidence type="ECO:0000256" key="3">
    <source>
        <dbReference type="SAM" id="MobiDB-lite"/>
    </source>
</evidence>
<protein>
    <recommendedName>
        <fullName evidence="4">NACHT LRR and PYD domain-containing protein</fullName>
    </recommendedName>
</protein>
<evidence type="ECO:0000256" key="2">
    <source>
        <dbReference type="ARBA" id="ARBA00022737"/>
    </source>
</evidence>
<evidence type="ECO:0000313" key="5">
    <source>
        <dbReference type="Ensembl" id="ENSSFAP00005037762.1"/>
    </source>
</evidence>
<keyword evidence="6" id="KW-1185">Reference proteome</keyword>
<keyword evidence="2" id="KW-0677">Repeat</keyword>
<dbReference type="Proteomes" id="UP000472267">
    <property type="component" value="Chromosome 15"/>
</dbReference>
<proteinExistence type="predicted"/>